<reference evidence="1" key="1">
    <citation type="submission" date="2022-04" db="EMBL/GenBank/DDBJ databases">
        <title>Genome of the entomopathogenic fungus Entomophthora muscae.</title>
        <authorList>
            <person name="Elya C."/>
            <person name="Lovett B.R."/>
            <person name="Lee E."/>
            <person name="Macias A.M."/>
            <person name="Hajek A.E."/>
            <person name="De Bivort B.L."/>
            <person name="Kasson M.T."/>
            <person name="De Fine Licht H.H."/>
            <person name="Stajich J.E."/>
        </authorList>
    </citation>
    <scope>NUCLEOTIDE SEQUENCE</scope>
    <source>
        <strain evidence="1">Berkeley</strain>
    </source>
</reference>
<proteinExistence type="predicted"/>
<protein>
    <submittedName>
        <fullName evidence="1">Uncharacterized protein</fullName>
    </submittedName>
</protein>
<dbReference type="EMBL" id="QTSX02001445">
    <property type="protein sequence ID" value="KAJ9082062.1"/>
    <property type="molecule type" value="Genomic_DNA"/>
</dbReference>
<evidence type="ECO:0000313" key="2">
    <source>
        <dbReference type="Proteomes" id="UP001165960"/>
    </source>
</evidence>
<evidence type="ECO:0000313" key="1">
    <source>
        <dbReference type="EMBL" id="KAJ9082062.1"/>
    </source>
</evidence>
<keyword evidence="2" id="KW-1185">Reference proteome</keyword>
<name>A0ACC2U5N0_9FUNG</name>
<organism evidence="1 2">
    <name type="scientific">Entomophthora muscae</name>
    <dbReference type="NCBI Taxonomy" id="34485"/>
    <lineage>
        <taxon>Eukaryota</taxon>
        <taxon>Fungi</taxon>
        <taxon>Fungi incertae sedis</taxon>
        <taxon>Zoopagomycota</taxon>
        <taxon>Entomophthoromycotina</taxon>
        <taxon>Entomophthoromycetes</taxon>
        <taxon>Entomophthorales</taxon>
        <taxon>Entomophthoraceae</taxon>
        <taxon>Entomophthora</taxon>
    </lineage>
</organism>
<dbReference type="Proteomes" id="UP001165960">
    <property type="component" value="Unassembled WGS sequence"/>
</dbReference>
<comment type="caution">
    <text evidence="1">The sequence shown here is derived from an EMBL/GenBank/DDBJ whole genome shotgun (WGS) entry which is preliminary data.</text>
</comment>
<gene>
    <name evidence="1" type="ORF">DSO57_1008195</name>
</gene>
<sequence>MLNQDVDLPYFIWTEVLSYFDGWRLLELRLVCKLWNTSIKPVSGRNLKYNIIEGSRSKRDRFIENYGMHALSLEIKSLRSETKSLLDPASIQHSTLQLL</sequence>
<accession>A0ACC2U5N0</accession>